<dbReference type="SUPFAM" id="SSF53098">
    <property type="entry name" value="Ribonuclease H-like"/>
    <property type="match status" value="1"/>
</dbReference>
<dbReference type="InterPro" id="IPR036876">
    <property type="entry name" value="UVR_dom_sf"/>
</dbReference>
<dbReference type="Gene3D" id="3.40.1440.10">
    <property type="entry name" value="GIY-YIG endonuclease"/>
    <property type="match status" value="1"/>
</dbReference>
<dbReference type="InterPro" id="IPR013520">
    <property type="entry name" value="Ribonucl_H"/>
</dbReference>
<dbReference type="EMBL" id="SDPP02000002">
    <property type="protein sequence ID" value="KAA1378824.1"/>
    <property type="molecule type" value="Genomic_DNA"/>
</dbReference>
<dbReference type="InterPro" id="IPR035901">
    <property type="entry name" value="GIY-YIG_endonuc_sf"/>
</dbReference>
<dbReference type="PANTHER" id="PTHR30562:SF1">
    <property type="entry name" value="UVRABC SYSTEM PROTEIN C"/>
    <property type="match status" value="1"/>
</dbReference>
<evidence type="ECO:0000256" key="2">
    <source>
        <dbReference type="SAM" id="MobiDB-lite"/>
    </source>
</evidence>
<keyword evidence="1 5" id="KW-0378">Hydrolase</keyword>
<dbReference type="GO" id="GO:0006289">
    <property type="term" value="P:nucleotide-excision repair"/>
    <property type="evidence" value="ECO:0007669"/>
    <property type="project" value="InterPro"/>
</dbReference>
<dbReference type="GO" id="GO:0003887">
    <property type="term" value="F:DNA-directed DNA polymerase activity"/>
    <property type="evidence" value="ECO:0007669"/>
    <property type="project" value="InterPro"/>
</dbReference>
<dbReference type="InterPro" id="IPR000305">
    <property type="entry name" value="GIY-YIG_endonuc"/>
</dbReference>
<dbReference type="CDD" id="cd06127">
    <property type="entry name" value="DEDDh"/>
    <property type="match status" value="1"/>
</dbReference>
<comment type="caution">
    <text evidence="5">The sequence shown here is derived from an EMBL/GenBank/DDBJ whole genome shotgun (WGS) entry which is preliminary data.</text>
</comment>
<evidence type="ECO:0000259" key="3">
    <source>
        <dbReference type="PROSITE" id="PS50151"/>
    </source>
</evidence>
<reference evidence="5" key="1">
    <citation type="submission" date="2019-09" db="EMBL/GenBank/DDBJ databases">
        <authorList>
            <person name="Li J."/>
        </authorList>
    </citation>
    <scope>NUCLEOTIDE SEQUENCE [LARGE SCALE GENOMIC DNA]</scope>
    <source>
        <strain evidence="5">NRBC 14897</strain>
    </source>
</reference>
<dbReference type="InterPro" id="IPR012337">
    <property type="entry name" value="RNaseH-like_sf"/>
</dbReference>
<name>A0A641ANH5_9ACTN</name>
<dbReference type="Proteomes" id="UP001515100">
    <property type="component" value="Unassembled WGS sequence"/>
</dbReference>
<dbReference type="SUPFAM" id="SSF46600">
    <property type="entry name" value="C-terminal UvrC-binding domain of UvrB"/>
    <property type="match status" value="1"/>
</dbReference>
<keyword evidence="1 5" id="KW-0269">Exonuclease</keyword>
<accession>A0A641ANH5</accession>
<feature type="domain" description="UVR" evidence="3">
    <location>
        <begin position="456"/>
        <end position="491"/>
    </location>
</feature>
<dbReference type="PROSITE" id="PS50151">
    <property type="entry name" value="UVR"/>
    <property type="match status" value="1"/>
</dbReference>
<dbReference type="PROSITE" id="PS50164">
    <property type="entry name" value="GIY_YIG"/>
    <property type="match status" value="1"/>
</dbReference>
<dbReference type="SMART" id="SM00465">
    <property type="entry name" value="GIYc"/>
    <property type="match status" value="1"/>
</dbReference>
<dbReference type="GO" id="GO:0004527">
    <property type="term" value="F:exonuclease activity"/>
    <property type="evidence" value="ECO:0007669"/>
    <property type="project" value="UniProtKB-KW"/>
</dbReference>
<evidence type="ECO:0000313" key="5">
    <source>
        <dbReference type="EMBL" id="KAA1378824.1"/>
    </source>
</evidence>
<sequence>MHVLLVRGKTPSFGDIHDARSRPRQKRRERREHPRRPALSVAVPTVWDVEAVQGTFDELGRHLADVTFCVVDLETTGGSATKGSKITEFGAVKVHGGEVLGEFQSLVNPDEAIPAYITVLTGITNQMVVHAPRIAEVLPSFLEFARGSVLVAHNAPFDIGFLKHFARELDIPWPGFETLDTAVLARRVLSREEVPNCKLSTLAAAFSATTTPNHRALSDARATVDVLHALFERLGPLGVTTLEEVSTYTAKVKPEQRKKRHLAEHLPESPGVYLFRDANDAILYVGTSRNLRSRTRSYFTKAETRTRMGEMVMLTQRIEGIVCATSLEAHVRELRLIGHHRPPYNRRSKFPDRLTWLKLTREPWPRLSIVRAILDDDADYIGPFRGRAAADAALTALHDSFRIRQCTPRLAKKSRSSPCALAEMGHCLSPCDGSADADEYAAEVQRVRQAMTGDPEPLVTSVRQHMLDLARSERFEDAAVWRDRLTSFLRAAVRTQRLRELTSVDELVAAAPHPGGYEIHVIRFGRLAASGVLPRGVHPTGWVDALLATAETVEGGFGPIPSATAEETETLLRWLDTPGLRMVRGSWHVPLESAARHLTPFEQATATWNDLQRPG</sequence>
<dbReference type="InterPro" id="IPR001943">
    <property type="entry name" value="UVR_dom"/>
</dbReference>
<dbReference type="Pfam" id="PF00929">
    <property type="entry name" value="RNase_T"/>
    <property type="match status" value="1"/>
</dbReference>
<dbReference type="SMART" id="SM00479">
    <property type="entry name" value="EXOIII"/>
    <property type="match status" value="1"/>
</dbReference>
<dbReference type="FunFam" id="3.30.420.10:FF:000045">
    <property type="entry name" value="3'-5' exonuclease DinG"/>
    <property type="match status" value="1"/>
</dbReference>
<feature type="compositionally biased region" description="Basic residues" evidence="2">
    <location>
        <begin position="22"/>
        <end position="36"/>
    </location>
</feature>
<protein>
    <submittedName>
        <fullName evidence="5">DEDD exonuclease domain-containing protein</fullName>
    </submittedName>
</protein>
<keyword evidence="6" id="KW-1185">Reference proteome</keyword>
<dbReference type="SUPFAM" id="SSF82771">
    <property type="entry name" value="GIY-YIG endonuclease"/>
    <property type="match status" value="1"/>
</dbReference>
<keyword evidence="1 5" id="KW-0540">Nuclease</keyword>
<dbReference type="InterPro" id="IPR047296">
    <property type="entry name" value="GIY-YIG_UvrC_Cho"/>
</dbReference>
<dbReference type="GO" id="GO:0003677">
    <property type="term" value="F:DNA binding"/>
    <property type="evidence" value="ECO:0007669"/>
    <property type="project" value="InterPro"/>
</dbReference>
<dbReference type="AlphaFoldDB" id="A0A641ANH5"/>
<dbReference type="Pfam" id="PF01541">
    <property type="entry name" value="GIY-YIG"/>
    <property type="match status" value="1"/>
</dbReference>
<dbReference type="Gene3D" id="3.30.420.10">
    <property type="entry name" value="Ribonuclease H-like superfamily/Ribonuclease H"/>
    <property type="match status" value="1"/>
</dbReference>
<dbReference type="GO" id="GO:0009380">
    <property type="term" value="C:excinuclease repair complex"/>
    <property type="evidence" value="ECO:0007669"/>
    <property type="project" value="TreeGrafter"/>
</dbReference>
<feature type="region of interest" description="Disordered" evidence="2">
    <location>
        <begin position="7"/>
        <end position="37"/>
    </location>
</feature>
<dbReference type="NCBIfam" id="NF005905">
    <property type="entry name" value="PRK07883.1-3"/>
    <property type="match status" value="1"/>
</dbReference>
<evidence type="ECO:0000259" key="4">
    <source>
        <dbReference type="PROSITE" id="PS50164"/>
    </source>
</evidence>
<dbReference type="InterPro" id="IPR036397">
    <property type="entry name" value="RNaseH_sf"/>
</dbReference>
<dbReference type="InterPro" id="IPR050066">
    <property type="entry name" value="UvrABC_protein_C"/>
</dbReference>
<gene>
    <name evidence="5" type="ORF">ESP62_009945</name>
</gene>
<dbReference type="InterPro" id="IPR006054">
    <property type="entry name" value="DnaQ"/>
</dbReference>
<dbReference type="CDD" id="cd10434">
    <property type="entry name" value="GIY-YIG_UvrC_Cho"/>
    <property type="match status" value="1"/>
</dbReference>
<evidence type="ECO:0000313" key="6">
    <source>
        <dbReference type="Proteomes" id="UP001515100"/>
    </source>
</evidence>
<dbReference type="NCBIfam" id="TIGR00573">
    <property type="entry name" value="dnaq"/>
    <property type="match status" value="1"/>
</dbReference>
<dbReference type="OrthoDB" id="9803913at2"/>
<dbReference type="PANTHER" id="PTHR30562">
    <property type="entry name" value="UVRC/OXIDOREDUCTASE"/>
    <property type="match status" value="1"/>
</dbReference>
<feature type="domain" description="GIY-YIG" evidence="4">
    <location>
        <begin position="268"/>
        <end position="346"/>
    </location>
</feature>
<evidence type="ECO:0000256" key="1">
    <source>
        <dbReference type="ARBA" id="ARBA00022839"/>
    </source>
</evidence>
<organism evidence="5 6">
    <name type="scientific">Aeromicrobium fastidiosum</name>
    <dbReference type="NCBI Taxonomy" id="52699"/>
    <lineage>
        <taxon>Bacteria</taxon>
        <taxon>Bacillati</taxon>
        <taxon>Actinomycetota</taxon>
        <taxon>Actinomycetes</taxon>
        <taxon>Propionibacteriales</taxon>
        <taxon>Nocardioidaceae</taxon>
        <taxon>Aeromicrobium</taxon>
    </lineage>
</organism>
<dbReference type="GO" id="GO:0006260">
    <property type="term" value="P:DNA replication"/>
    <property type="evidence" value="ECO:0007669"/>
    <property type="project" value="InterPro"/>
</dbReference>
<dbReference type="NCBIfam" id="NF005907">
    <property type="entry name" value="PRK07883.1-5"/>
    <property type="match status" value="1"/>
</dbReference>
<proteinExistence type="predicted"/>